<evidence type="ECO:0000313" key="1">
    <source>
        <dbReference type="EMBL" id="UUX50899.1"/>
    </source>
</evidence>
<dbReference type="InterPro" id="IPR008320">
    <property type="entry name" value="UCP032025"/>
</dbReference>
<organism evidence="1 2">
    <name type="scientific">Nisaea acidiphila</name>
    <dbReference type="NCBI Taxonomy" id="1862145"/>
    <lineage>
        <taxon>Bacteria</taxon>
        <taxon>Pseudomonadati</taxon>
        <taxon>Pseudomonadota</taxon>
        <taxon>Alphaproteobacteria</taxon>
        <taxon>Rhodospirillales</taxon>
        <taxon>Thalassobaculaceae</taxon>
        <taxon>Nisaea</taxon>
    </lineage>
</organism>
<protein>
    <submittedName>
        <fullName evidence="1">DUF1489 domain-containing protein</fullName>
    </submittedName>
</protein>
<dbReference type="AlphaFoldDB" id="A0A9J7AT81"/>
<sequence length="146" mass="16976">MPLNLVKLCVGIESVEQLEQYRDEQRRRFDAAGVEPVSTHRTRSFPRRAAEILEGGSLYWVIKGQVRARQRILRLDEIESEDGKPRCGIVMDLDVVRVMPRRHRAFQGWRYLEEADAPQDLFQADGESDAEMPPEMQEELRRLGIL</sequence>
<name>A0A9J7AT81_9PROT</name>
<dbReference type="EMBL" id="CP102480">
    <property type="protein sequence ID" value="UUX50899.1"/>
    <property type="molecule type" value="Genomic_DNA"/>
</dbReference>
<reference evidence="1" key="1">
    <citation type="submission" date="2022-08" db="EMBL/GenBank/DDBJ databases">
        <title>Nisaea acidiphila sp. nov., isolated from a marine algal debris and emended description of the genus Nisaea Urios et al. 2008.</title>
        <authorList>
            <person name="Kwon K."/>
        </authorList>
    </citation>
    <scope>NUCLEOTIDE SEQUENCE</scope>
    <source>
        <strain evidence="1">MEBiC11861</strain>
    </source>
</reference>
<accession>A0A9J7AT81</accession>
<keyword evidence="2" id="KW-1185">Reference proteome</keyword>
<dbReference type="KEGG" id="naci:NUH88_04220"/>
<evidence type="ECO:0000313" key="2">
    <source>
        <dbReference type="Proteomes" id="UP001060336"/>
    </source>
</evidence>
<dbReference type="RefSeq" id="WP_257770149.1">
    <property type="nucleotide sequence ID" value="NZ_CP102480.1"/>
</dbReference>
<dbReference type="Pfam" id="PF07370">
    <property type="entry name" value="DUF1489"/>
    <property type="match status" value="1"/>
</dbReference>
<proteinExistence type="predicted"/>
<dbReference type="Proteomes" id="UP001060336">
    <property type="component" value="Chromosome"/>
</dbReference>
<gene>
    <name evidence="1" type="ORF">NUH88_04220</name>
</gene>
<dbReference type="PIRSF" id="PIRSF032025">
    <property type="entry name" value="UCP032025"/>
    <property type="match status" value="1"/>
</dbReference>